<dbReference type="InterPro" id="IPR016032">
    <property type="entry name" value="Sig_transdc_resp-reg_C-effctor"/>
</dbReference>
<proteinExistence type="predicted"/>
<dbReference type="GO" id="GO:0003677">
    <property type="term" value="F:DNA binding"/>
    <property type="evidence" value="ECO:0007669"/>
    <property type="project" value="UniProtKB-KW"/>
</dbReference>
<keyword evidence="7" id="KW-1185">Reference proteome</keyword>
<accession>A0A840MN75</accession>
<dbReference type="InterPro" id="IPR058245">
    <property type="entry name" value="NreC/VraR/RcsB-like_REC"/>
</dbReference>
<evidence type="ECO:0000256" key="2">
    <source>
        <dbReference type="ARBA" id="ARBA00023125"/>
    </source>
</evidence>
<feature type="domain" description="HTH luxR-type" evidence="4">
    <location>
        <begin position="149"/>
        <end position="214"/>
    </location>
</feature>
<dbReference type="InterPro" id="IPR011006">
    <property type="entry name" value="CheY-like_superfamily"/>
</dbReference>
<dbReference type="PROSITE" id="PS50043">
    <property type="entry name" value="HTH_LUXR_2"/>
    <property type="match status" value="1"/>
</dbReference>
<keyword evidence="2 6" id="KW-0238">DNA-binding</keyword>
<dbReference type="Pfam" id="PF00196">
    <property type="entry name" value="GerE"/>
    <property type="match status" value="1"/>
</dbReference>
<dbReference type="SMART" id="SM00448">
    <property type="entry name" value="REC"/>
    <property type="match status" value="1"/>
</dbReference>
<dbReference type="Gene3D" id="3.40.50.2300">
    <property type="match status" value="1"/>
</dbReference>
<dbReference type="SMART" id="SM00421">
    <property type="entry name" value="HTH_LUXR"/>
    <property type="match status" value="1"/>
</dbReference>
<dbReference type="Pfam" id="PF00072">
    <property type="entry name" value="Response_reg"/>
    <property type="match status" value="1"/>
</dbReference>
<dbReference type="GO" id="GO:0000160">
    <property type="term" value="P:phosphorelay signal transduction system"/>
    <property type="evidence" value="ECO:0007669"/>
    <property type="project" value="InterPro"/>
</dbReference>
<dbReference type="PROSITE" id="PS50110">
    <property type="entry name" value="RESPONSE_REGULATORY"/>
    <property type="match status" value="1"/>
</dbReference>
<evidence type="ECO:0000256" key="3">
    <source>
        <dbReference type="PROSITE-ProRule" id="PRU00169"/>
    </source>
</evidence>
<name>A0A840MN75_9PROT</name>
<evidence type="ECO:0000313" key="6">
    <source>
        <dbReference type="EMBL" id="MBB5017956.1"/>
    </source>
</evidence>
<dbReference type="Proteomes" id="UP000575898">
    <property type="component" value="Unassembled WGS sequence"/>
</dbReference>
<organism evidence="6 7">
    <name type="scientific">Chitinivorax tropicus</name>
    <dbReference type="NCBI Taxonomy" id="714531"/>
    <lineage>
        <taxon>Bacteria</taxon>
        <taxon>Pseudomonadati</taxon>
        <taxon>Pseudomonadota</taxon>
        <taxon>Betaproteobacteria</taxon>
        <taxon>Chitinivorax</taxon>
    </lineage>
</organism>
<dbReference type="SUPFAM" id="SSF46894">
    <property type="entry name" value="C-terminal effector domain of the bipartite response regulators"/>
    <property type="match status" value="1"/>
</dbReference>
<evidence type="ECO:0000259" key="5">
    <source>
        <dbReference type="PROSITE" id="PS50110"/>
    </source>
</evidence>
<dbReference type="SUPFAM" id="SSF52172">
    <property type="entry name" value="CheY-like"/>
    <property type="match status" value="1"/>
</dbReference>
<comment type="caution">
    <text evidence="6">The sequence shown here is derived from an EMBL/GenBank/DDBJ whole genome shotgun (WGS) entry which is preliminary data.</text>
</comment>
<dbReference type="PANTHER" id="PTHR45566:SF1">
    <property type="entry name" value="HTH-TYPE TRANSCRIPTIONAL REGULATOR YHJB-RELATED"/>
    <property type="match status" value="1"/>
</dbReference>
<dbReference type="CDD" id="cd17535">
    <property type="entry name" value="REC_NarL-like"/>
    <property type="match status" value="1"/>
</dbReference>
<dbReference type="RefSeq" id="WP_184036522.1">
    <property type="nucleotide sequence ID" value="NZ_JACHHY010000006.1"/>
</dbReference>
<keyword evidence="1 3" id="KW-0597">Phosphoprotein</keyword>
<feature type="domain" description="Response regulatory" evidence="5">
    <location>
        <begin position="2"/>
        <end position="119"/>
    </location>
</feature>
<dbReference type="GO" id="GO:0006355">
    <property type="term" value="P:regulation of DNA-templated transcription"/>
    <property type="evidence" value="ECO:0007669"/>
    <property type="project" value="InterPro"/>
</dbReference>
<dbReference type="InterPro" id="IPR001789">
    <property type="entry name" value="Sig_transdc_resp-reg_receiver"/>
</dbReference>
<evidence type="ECO:0000259" key="4">
    <source>
        <dbReference type="PROSITE" id="PS50043"/>
    </source>
</evidence>
<protein>
    <submittedName>
        <fullName evidence="6">DNA-binding NarL/FixJ family response regulator</fullName>
    </submittedName>
</protein>
<evidence type="ECO:0000313" key="7">
    <source>
        <dbReference type="Proteomes" id="UP000575898"/>
    </source>
</evidence>
<dbReference type="EMBL" id="JACHHY010000006">
    <property type="protein sequence ID" value="MBB5017956.1"/>
    <property type="molecule type" value="Genomic_DNA"/>
</dbReference>
<evidence type="ECO:0000256" key="1">
    <source>
        <dbReference type="ARBA" id="ARBA00022553"/>
    </source>
</evidence>
<gene>
    <name evidence="6" type="ORF">HNQ59_001241</name>
</gene>
<feature type="modified residue" description="4-aspartylphosphate" evidence="3">
    <location>
        <position position="54"/>
    </location>
</feature>
<reference evidence="6 7" key="1">
    <citation type="submission" date="2020-08" db="EMBL/GenBank/DDBJ databases">
        <title>Genomic Encyclopedia of Type Strains, Phase IV (KMG-IV): sequencing the most valuable type-strain genomes for metagenomic binning, comparative biology and taxonomic classification.</title>
        <authorList>
            <person name="Goeker M."/>
        </authorList>
    </citation>
    <scope>NUCLEOTIDE SEQUENCE [LARGE SCALE GENOMIC DNA]</scope>
    <source>
        <strain evidence="6 7">DSM 27165</strain>
    </source>
</reference>
<dbReference type="InterPro" id="IPR000792">
    <property type="entry name" value="Tscrpt_reg_LuxR_C"/>
</dbReference>
<sequence length="218" mass="23869">MKILVIDDHHLFREGLRYMLQSLDQQVSVTQCGSVEEAEQLASERQDIDVILLDMRLPGKCEIDAVDAVHMAYPDARLVVLSGETSPDLVNMAIGAGAMGYIPKTTSPDVMLSALRLILANGIYLPADILLAARVSQPVAEVIEHEVDENCSLDELSDRQREVLRLLIHGAPNKRIATELDIGEATVKSHLTAVFKALGARNRTEAVYAAARAGIRFE</sequence>
<dbReference type="PRINTS" id="PR00038">
    <property type="entry name" value="HTHLUXR"/>
</dbReference>
<dbReference type="CDD" id="cd06170">
    <property type="entry name" value="LuxR_C_like"/>
    <property type="match status" value="1"/>
</dbReference>
<dbReference type="PANTHER" id="PTHR45566">
    <property type="entry name" value="HTH-TYPE TRANSCRIPTIONAL REGULATOR YHJB-RELATED"/>
    <property type="match status" value="1"/>
</dbReference>
<dbReference type="InterPro" id="IPR051015">
    <property type="entry name" value="EvgA-like"/>
</dbReference>
<dbReference type="AlphaFoldDB" id="A0A840MN75"/>